<protein>
    <submittedName>
        <fullName evidence="1">Nucleotidyltransferase family protein</fullName>
    </submittedName>
</protein>
<dbReference type="PANTHER" id="PTHR39166:SF1">
    <property type="entry name" value="BLL1166 PROTEIN"/>
    <property type="match status" value="1"/>
</dbReference>
<accession>A0A8I1SFW5</accession>
<dbReference type="PANTHER" id="PTHR39166">
    <property type="entry name" value="BLL1166 PROTEIN"/>
    <property type="match status" value="1"/>
</dbReference>
<name>A0A8I1SFW5_9PROT</name>
<dbReference type="EMBL" id="JAEKJW010000001">
    <property type="protein sequence ID" value="MBN8195127.1"/>
    <property type="molecule type" value="Genomic_DNA"/>
</dbReference>
<dbReference type="GO" id="GO:0016740">
    <property type="term" value="F:transferase activity"/>
    <property type="evidence" value="ECO:0007669"/>
    <property type="project" value="UniProtKB-KW"/>
</dbReference>
<comment type="caution">
    <text evidence="1">The sequence shown here is derived from an EMBL/GenBank/DDBJ whole genome shotgun (WGS) entry which is preliminary data.</text>
</comment>
<sequence>MSAGCAIDACPRGPEFLAAVLQNRFNAEILDRTRLLGFTDWWLTAGCLAQTVWNLKAGKAPETGIEDYDLFYFDPDTSWGVEDHLISRCADLFSDLPIRIELRNQARVPIWYRQKFGLEYGAVQSASDGIDRFAYQTTAIGLRRELDGDYRLYAPFGIEAALDGRVIPNKALPIASVYAAKVSRWKNIWPHLDVMPWAERGDADMGDD</sequence>
<evidence type="ECO:0000313" key="1">
    <source>
        <dbReference type="EMBL" id="MBN8195127.1"/>
    </source>
</evidence>
<reference evidence="1" key="1">
    <citation type="submission" date="2020-12" db="EMBL/GenBank/DDBJ databases">
        <title>Oil enriched cultivation method for isolating marine PHA-producing bacteria.</title>
        <authorList>
            <person name="Zheng W."/>
            <person name="Yu S."/>
            <person name="Huang Y."/>
        </authorList>
    </citation>
    <scope>NUCLEOTIDE SEQUENCE</scope>
    <source>
        <strain evidence="1">SY-2-3</strain>
    </source>
</reference>
<dbReference type="Proteomes" id="UP000664405">
    <property type="component" value="Unassembled WGS sequence"/>
</dbReference>
<evidence type="ECO:0000313" key="2">
    <source>
        <dbReference type="Proteomes" id="UP000664405"/>
    </source>
</evidence>
<dbReference type="InterPro" id="IPR009267">
    <property type="entry name" value="NTP_transf_6"/>
</dbReference>
<dbReference type="AlphaFoldDB" id="A0A8I1SFW5"/>
<dbReference type="Pfam" id="PF06042">
    <property type="entry name" value="NTP_transf_6"/>
    <property type="match status" value="1"/>
</dbReference>
<gene>
    <name evidence="1" type="ORF">JF547_01235</name>
</gene>
<proteinExistence type="predicted"/>
<keyword evidence="1" id="KW-0808">Transferase</keyword>
<organism evidence="1 2">
    <name type="scientific">Thalassospira povalilytica</name>
    <dbReference type="NCBI Taxonomy" id="732237"/>
    <lineage>
        <taxon>Bacteria</taxon>
        <taxon>Pseudomonadati</taxon>
        <taxon>Pseudomonadota</taxon>
        <taxon>Alphaproteobacteria</taxon>
        <taxon>Rhodospirillales</taxon>
        <taxon>Thalassospiraceae</taxon>
        <taxon>Thalassospira</taxon>
    </lineage>
</organism>